<proteinExistence type="predicted"/>
<protein>
    <submittedName>
        <fullName evidence="1">Uncharacterized protein</fullName>
    </submittedName>
</protein>
<gene>
    <name evidence="1" type="ORF">BBB56_12065</name>
</gene>
<name>A0A3N4NVC8_9GAMM</name>
<dbReference type="AlphaFoldDB" id="A0A3N4NVC8"/>
<dbReference type="EMBL" id="RMVG01000008">
    <property type="protein sequence ID" value="RPE00313.1"/>
    <property type="molecule type" value="Genomic_DNA"/>
</dbReference>
<evidence type="ECO:0000313" key="1">
    <source>
        <dbReference type="EMBL" id="RPE00313.1"/>
    </source>
</evidence>
<accession>A0A3N4NVC8</accession>
<organism evidence="1 2">
    <name type="scientific">Candidatus Pantoea deserta</name>
    <dbReference type="NCBI Taxonomy" id="1869313"/>
    <lineage>
        <taxon>Bacteria</taxon>
        <taxon>Pseudomonadati</taxon>
        <taxon>Pseudomonadota</taxon>
        <taxon>Gammaproteobacteria</taxon>
        <taxon>Enterobacterales</taxon>
        <taxon>Erwiniaceae</taxon>
        <taxon>Pantoea</taxon>
    </lineage>
</organism>
<comment type="caution">
    <text evidence="1">The sequence shown here is derived from an EMBL/GenBank/DDBJ whole genome shotgun (WGS) entry which is preliminary data.</text>
</comment>
<evidence type="ECO:0000313" key="2">
    <source>
        <dbReference type="Proteomes" id="UP000281332"/>
    </source>
</evidence>
<reference evidence="1 2" key="1">
    <citation type="submission" date="2018-11" db="EMBL/GenBank/DDBJ databases">
        <title>Whole genome sequencing of Pantoea sp. RIT388.</title>
        <authorList>
            <person name="Gan H.M."/>
            <person name="Hudson A.O."/>
        </authorList>
    </citation>
    <scope>NUCLEOTIDE SEQUENCE [LARGE SCALE GENOMIC DNA]</scope>
    <source>
        <strain evidence="1 2">RIT388</strain>
    </source>
</reference>
<keyword evidence="2" id="KW-1185">Reference proteome</keyword>
<dbReference type="Proteomes" id="UP000281332">
    <property type="component" value="Unassembled WGS sequence"/>
</dbReference>
<sequence length="85" mass="10165">MLPGPARWPYGNGLRRRRFNAQRIIEAEYRYMLQTLRWPYRNGLRRRRFNAQRIIEAEYRYMLQTLSAGRTGTGLAADGLIRKAY</sequence>